<reference evidence="5" key="1">
    <citation type="submission" date="2024-05" db="EMBL/GenBank/DDBJ databases">
        <title>Alkalihalobacillus sp. strain MEB203 novel alkaliphilic bacterium from Lonar Lake, India.</title>
        <authorList>
            <person name="Joshi A."/>
            <person name="Thite S."/>
            <person name="Mengade P."/>
        </authorList>
    </citation>
    <scope>NUCLEOTIDE SEQUENCE</scope>
    <source>
        <strain evidence="5">MEB 203</strain>
    </source>
</reference>
<dbReference type="EMBL" id="JAOTPO010000013">
    <property type="protein sequence ID" value="MDE5415173.1"/>
    <property type="molecule type" value="Genomic_DNA"/>
</dbReference>
<evidence type="ECO:0000256" key="3">
    <source>
        <dbReference type="ARBA" id="ARBA00023163"/>
    </source>
</evidence>
<keyword evidence="6" id="KW-1185">Reference proteome</keyword>
<accession>A0ABT5VI94</accession>
<dbReference type="CDD" id="cd07377">
    <property type="entry name" value="WHTH_GntR"/>
    <property type="match status" value="1"/>
</dbReference>
<dbReference type="InterPro" id="IPR011711">
    <property type="entry name" value="GntR_C"/>
</dbReference>
<dbReference type="PANTHER" id="PTHR43537">
    <property type="entry name" value="TRANSCRIPTIONAL REGULATOR, GNTR FAMILY"/>
    <property type="match status" value="1"/>
</dbReference>
<feature type="domain" description="HTH gntR-type" evidence="4">
    <location>
        <begin position="6"/>
        <end position="74"/>
    </location>
</feature>
<dbReference type="InterPro" id="IPR036388">
    <property type="entry name" value="WH-like_DNA-bd_sf"/>
</dbReference>
<dbReference type="InterPro" id="IPR036390">
    <property type="entry name" value="WH_DNA-bd_sf"/>
</dbReference>
<dbReference type="PROSITE" id="PS50949">
    <property type="entry name" value="HTH_GNTR"/>
    <property type="match status" value="1"/>
</dbReference>
<keyword evidence="1" id="KW-0805">Transcription regulation</keyword>
<dbReference type="SUPFAM" id="SSF46785">
    <property type="entry name" value="Winged helix' DNA-binding domain"/>
    <property type="match status" value="1"/>
</dbReference>
<evidence type="ECO:0000256" key="2">
    <source>
        <dbReference type="ARBA" id="ARBA00023125"/>
    </source>
</evidence>
<name>A0ABT5VI94_9BACI</name>
<dbReference type="SUPFAM" id="SSF48008">
    <property type="entry name" value="GntR ligand-binding domain-like"/>
    <property type="match status" value="1"/>
</dbReference>
<dbReference type="RefSeq" id="WP_275119775.1">
    <property type="nucleotide sequence ID" value="NZ_JAOTPO010000013.1"/>
</dbReference>
<protein>
    <submittedName>
        <fullName evidence="5">FadR family transcriptional regulator</fullName>
    </submittedName>
</protein>
<dbReference type="Pfam" id="PF00392">
    <property type="entry name" value="GntR"/>
    <property type="match status" value="1"/>
</dbReference>
<keyword evidence="2" id="KW-0238">DNA-binding</keyword>
<organism evidence="5 6">
    <name type="scientific">Alkalihalobacterium chitinilyticum</name>
    <dbReference type="NCBI Taxonomy" id="2980103"/>
    <lineage>
        <taxon>Bacteria</taxon>
        <taxon>Bacillati</taxon>
        <taxon>Bacillota</taxon>
        <taxon>Bacilli</taxon>
        <taxon>Bacillales</taxon>
        <taxon>Bacillaceae</taxon>
        <taxon>Alkalihalobacterium</taxon>
    </lineage>
</organism>
<dbReference type="InterPro" id="IPR008920">
    <property type="entry name" value="TF_FadR/GntR_C"/>
</dbReference>
<dbReference type="Gene3D" id="1.10.10.10">
    <property type="entry name" value="Winged helix-like DNA-binding domain superfamily/Winged helix DNA-binding domain"/>
    <property type="match status" value="1"/>
</dbReference>
<evidence type="ECO:0000259" key="4">
    <source>
        <dbReference type="PROSITE" id="PS50949"/>
    </source>
</evidence>
<proteinExistence type="predicted"/>
<comment type="caution">
    <text evidence="5">The sequence shown here is derived from an EMBL/GenBank/DDBJ whole genome shotgun (WGS) entry which is preliminary data.</text>
</comment>
<evidence type="ECO:0000313" key="6">
    <source>
        <dbReference type="Proteomes" id="UP001148125"/>
    </source>
</evidence>
<evidence type="ECO:0000256" key="1">
    <source>
        <dbReference type="ARBA" id="ARBA00023015"/>
    </source>
</evidence>
<dbReference type="Pfam" id="PF07729">
    <property type="entry name" value="FCD"/>
    <property type="match status" value="1"/>
</dbReference>
<dbReference type="SMART" id="SM00895">
    <property type="entry name" value="FCD"/>
    <property type="match status" value="1"/>
</dbReference>
<dbReference type="SMART" id="SM00345">
    <property type="entry name" value="HTH_GNTR"/>
    <property type="match status" value="1"/>
</dbReference>
<dbReference type="InterPro" id="IPR000524">
    <property type="entry name" value="Tscrpt_reg_HTH_GntR"/>
</dbReference>
<gene>
    <name evidence="5" type="ORF">N7Z68_17575</name>
</gene>
<dbReference type="Proteomes" id="UP001148125">
    <property type="component" value="Unassembled WGS sequence"/>
</dbReference>
<evidence type="ECO:0000313" key="5">
    <source>
        <dbReference type="EMBL" id="MDE5415173.1"/>
    </source>
</evidence>
<sequence length="230" mass="26631">MKVRRTSLVDDVVSAFIQDVEDGKYESSKKLPSQKDLAEYYQVSLIVLREALSKLSAIGMVSFHQGKGTYLNKEGRSSTSSDFSSLIFHDVQNLRSVIEARQLIEKETSYLAAQRRTNEDLLEIEKAINGMRENFDQMEVFAKWDLEFHIAVAKASKNPVLQRVITLMIESYRKQVHKFFSIPDVVERVFGEHERIYEHIRDGKAEEASSIMYSHFELPERVFSLMLEEK</sequence>
<dbReference type="PANTHER" id="PTHR43537:SF5">
    <property type="entry name" value="UXU OPERON TRANSCRIPTIONAL REGULATOR"/>
    <property type="match status" value="1"/>
</dbReference>
<dbReference type="Gene3D" id="1.20.120.530">
    <property type="entry name" value="GntR ligand-binding domain-like"/>
    <property type="match status" value="1"/>
</dbReference>
<keyword evidence="3" id="KW-0804">Transcription</keyword>